<proteinExistence type="predicted"/>
<dbReference type="KEGG" id="ttu:TERTU_4621"/>
<reference evidence="1 2" key="1">
    <citation type="journal article" date="2009" name="PLoS ONE">
        <title>The complete genome of Teredinibacter turnerae T7901: an intracellular endosymbiont of marine wood-boring bivalves (shipworms).</title>
        <authorList>
            <person name="Yang J.C."/>
            <person name="Madupu R."/>
            <person name="Durkin A.S."/>
            <person name="Ekborg N.A."/>
            <person name="Pedamallu C.S."/>
            <person name="Hostetler J.B."/>
            <person name="Radune D."/>
            <person name="Toms B.S."/>
            <person name="Henrissat B."/>
            <person name="Coutinho P.M."/>
            <person name="Schwarz S."/>
            <person name="Field L."/>
            <person name="Trindade-Silva A.E."/>
            <person name="Soares C.A.G."/>
            <person name="Elshahawi S."/>
            <person name="Hanora A."/>
            <person name="Schmidt E.W."/>
            <person name="Haygood M.G."/>
            <person name="Posfai J."/>
            <person name="Benner J."/>
            <person name="Madinger C."/>
            <person name="Nove J."/>
            <person name="Anton B."/>
            <person name="Chaudhary K."/>
            <person name="Foster J."/>
            <person name="Holman A."/>
            <person name="Kumar S."/>
            <person name="Lessard P.A."/>
            <person name="Luyten Y.A."/>
            <person name="Slatko B."/>
            <person name="Wood N."/>
            <person name="Wu B."/>
            <person name="Teplitski M."/>
            <person name="Mougous J.D."/>
            <person name="Ward N."/>
            <person name="Eisen J.A."/>
            <person name="Badger J.H."/>
            <person name="Distel D.L."/>
        </authorList>
    </citation>
    <scope>NUCLEOTIDE SEQUENCE [LARGE SCALE GENOMIC DNA]</scope>
    <source>
        <strain evidence="2">ATCC 39867 / T7901</strain>
    </source>
</reference>
<dbReference type="eggNOG" id="ENOG5033B7Y">
    <property type="taxonomic scope" value="Bacteria"/>
</dbReference>
<gene>
    <name evidence="1" type="ordered locus">TERTU_4621</name>
</gene>
<dbReference type="EMBL" id="CP001614">
    <property type="protein sequence ID" value="ACR10747.1"/>
    <property type="molecule type" value="Genomic_DNA"/>
</dbReference>
<evidence type="ECO:0000313" key="1">
    <source>
        <dbReference type="EMBL" id="ACR10747.1"/>
    </source>
</evidence>
<keyword evidence="2" id="KW-1185">Reference proteome</keyword>
<accession>C5BJX7</accession>
<name>C5BJX7_TERTT</name>
<dbReference type="RefSeq" id="WP_015816859.1">
    <property type="nucleotide sequence ID" value="NC_012997.1"/>
</dbReference>
<organism evidence="1 2">
    <name type="scientific">Teredinibacter turnerae (strain ATCC 39867 / T7901)</name>
    <dbReference type="NCBI Taxonomy" id="377629"/>
    <lineage>
        <taxon>Bacteria</taxon>
        <taxon>Pseudomonadati</taxon>
        <taxon>Pseudomonadota</taxon>
        <taxon>Gammaproteobacteria</taxon>
        <taxon>Cellvibrionales</taxon>
        <taxon>Cellvibrionaceae</taxon>
        <taxon>Teredinibacter</taxon>
    </lineage>
</organism>
<protein>
    <submittedName>
        <fullName evidence="1">Uncharacterized protein</fullName>
    </submittedName>
</protein>
<dbReference type="HOGENOM" id="CLU_1383583_0_0_6"/>
<dbReference type="Proteomes" id="UP000009080">
    <property type="component" value="Chromosome"/>
</dbReference>
<dbReference type="AlphaFoldDB" id="C5BJX7"/>
<dbReference type="OrthoDB" id="5702578at2"/>
<sequence>MSLQAWQEALVKMVPSGDRLQQPGNVSERNLSQTELRTLQDMQGSLGLDVTREVQRWWRRAKLRQALPYSCQLIERLAVPWLIDDYLQLPCTTDFHVQEAHAFLSFIQDRAEVLPVLKDLVRFESALNEEKLRAANMSDYSASVSEPEPNQTLTLDYSPNCCIASILNRAPLPDPAVAGVKVTFNAHWRTLYRESVL</sequence>
<evidence type="ECO:0000313" key="2">
    <source>
        <dbReference type="Proteomes" id="UP000009080"/>
    </source>
</evidence>